<evidence type="ECO:0000256" key="1">
    <source>
        <dbReference type="PROSITE-ProRule" id="PRU00339"/>
    </source>
</evidence>
<protein>
    <submittedName>
        <fullName evidence="2">Type IV pilus biogenesis/stability protein PilW</fullName>
    </submittedName>
</protein>
<accession>A0ABS3A0I6</accession>
<reference evidence="2 3" key="1">
    <citation type="submission" date="2021-02" db="EMBL/GenBank/DDBJ databases">
        <title>Draft Genome Sequences of 5 Vibrio neptunius Strains Isolated From of Bivalve Hatcheries.</title>
        <authorList>
            <person name="Galvis F."/>
            <person name="Barja J.L."/>
            <person name="Lemos M.L."/>
            <person name="Balado M."/>
        </authorList>
    </citation>
    <scope>NUCLEOTIDE SEQUENCE [LARGE SCALE GENOMIC DNA]</scope>
    <source>
        <strain evidence="2 3">PP-145.98</strain>
    </source>
</reference>
<sequence length="225" mass="26039">MRFFYLVVTMLLPACVTIDTPLVTSDAQHKADARVTLGFGYLQRGNRVKARENFQQALDHAPKYYRAQLAMAHYLDQASEFTLAEYWFQKAISQHPDNGQLLNDYGRFLCKQSRYQEASVLFERAVLQPNYYYVADSYENAAFCALKAGQPKTATRFFERAIAHDPSRPQTILNLVQLEINQGKYESAQNRLTLFHQQFGVQALSHRLMVELELKKHRRSALPKR</sequence>
<keyword evidence="1" id="KW-0802">TPR repeat</keyword>
<dbReference type="Proteomes" id="UP000779070">
    <property type="component" value="Unassembled WGS sequence"/>
</dbReference>
<dbReference type="SMART" id="SM00028">
    <property type="entry name" value="TPR"/>
    <property type="match status" value="4"/>
</dbReference>
<evidence type="ECO:0000313" key="2">
    <source>
        <dbReference type="EMBL" id="MBN3577933.1"/>
    </source>
</evidence>
<gene>
    <name evidence="2" type="primary">pilW</name>
    <name evidence="2" type="ORF">JYA62_09635</name>
</gene>
<comment type="caution">
    <text evidence="2">The sequence shown here is derived from an EMBL/GenBank/DDBJ whole genome shotgun (WGS) entry which is preliminary data.</text>
</comment>
<dbReference type="SUPFAM" id="SSF81901">
    <property type="entry name" value="HCP-like"/>
    <property type="match status" value="1"/>
</dbReference>
<dbReference type="Gene3D" id="1.25.40.10">
    <property type="entry name" value="Tetratricopeptide repeat domain"/>
    <property type="match status" value="1"/>
</dbReference>
<proteinExistence type="predicted"/>
<dbReference type="InterPro" id="IPR052384">
    <property type="entry name" value="TMTC_O-mannosyltransferase"/>
</dbReference>
<dbReference type="EMBL" id="JAFHLB010000010">
    <property type="protein sequence ID" value="MBN3577933.1"/>
    <property type="molecule type" value="Genomic_DNA"/>
</dbReference>
<dbReference type="PANTHER" id="PTHR44216:SF3">
    <property type="entry name" value="PROTEIN O-MANNOSYL-TRANSFERASE TMTC2"/>
    <property type="match status" value="1"/>
</dbReference>
<dbReference type="PROSITE" id="PS50005">
    <property type="entry name" value="TPR"/>
    <property type="match status" value="2"/>
</dbReference>
<name>A0ABS3A0I6_9VIBR</name>
<dbReference type="Pfam" id="PF13431">
    <property type="entry name" value="TPR_17"/>
    <property type="match status" value="1"/>
</dbReference>
<keyword evidence="3" id="KW-1185">Reference proteome</keyword>
<dbReference type="NCBIfam" id="TIGR02521">
    <property type="entry name" value="type_IV_pilW"/>
    <property type="match status" value="1"/>
</dbReference>
<dbReference type="Pfam" id="PF14559">
    <property type="entry name" value="TPR_19"/>
    <property type="match status" value="1"/>
</dbReference>
<feature type="repeat" description="TPR" evidence="1">
    <location>
        <begin position="31"/>
        <end position="64"/>
    </location>
</feature>
<evidence type="ECO:0000313" key="3">
    <source>
        <dbReference type="Proteomes" id="UP000779070"/>
    </source>
</evidence>
<organism evidence="2 3">
    <name type="scientific">Vibrio neptunius</name>
    <dbReference type="NCBI Taxonomy" id="170651"/>
    <lineage>
        <taxon>Bacteria</taxon>
        <taxon>Pseudomonadati</taxon>
        <taxon>Pseudomonadota</taxon>
        <taxon>Gammaproteobacteria</taxon>
        <taxon>Vibrionales</taxon>
        <taxon>Vibrionaceae</taxon>
        <taxon>Vibrio</taxon>
    </lineage>
</organism>
<dbReference type="SMART" id="SM00386">
    <property type="entry name" value="HAT"/>
    <property type="match status" value="3"/>
</dbReference>
<dbReference type="InterPro" id="IPR003107">
    <property type="entry name" value="HAT"/>
</dbReference>
<dbReference type="InterPro" id="IPR019734">
    <property type="entry name" value="TPR_rpt"/>
</dbReference>
<dbReference type="InterPro" id="IPR011990">
    <property type="entry name" value="TPR-like_helical_dom_sf"/>
</dbReference>
<feature type="repeat" description="TPR" evidence="1">
    <location>
        <begin position="135"/>
        <end position="168"/>
    </location>
</feature>
<dbReference type="InterPro" id="IPR013360">
    <property type="entry name" value="Pilus_4_PilW"/>
</dbReference>
<dbReference type="PANTHER" id="PTHR44216">
    <property type="entry name" value="PROTEIN O-MANNOSYL-TRANSFERASE TMTC2"/>
    <property type="match status" value="1"/>
</dbReference>